<accession>A0A941JR82</accession>
<dbReference type="PANTHER" id="PTHR36558:SF1">
    <property type="entry name" value="RESTRICTION ENDONUCLEASE DOMAIN-CONTAINING PROTEIN-RELATED"/>
    <property type="match status" value="1"/>
</dbReference>
<dbReference type="GO" id="GO:0004519">
    <property type="term" value="F:endonuclease activity"/>
    <property type="evidence" value="ECO:0007669"/>
    <property type="project" value="UniProtKB-KW"/>
</dbReference>
<evidence type="ECO:0000313" key="3">
    <source>
        <dbReference type="Proteomes" id="UP000767446"/>
    </source>
</evidence>
<dbReference type="Proteomes" id="UP000767446">
    <property type="component" value="Unassembled WGS sequence"/>
</dbReference>
<dbReference type="InterPro" id="IPR011335">
    <property type="entry name" value="Restrct_endonuc-II-like"/>
</dbReference>
<organism evidence="2 3">
    <name type="scientific">Gomphosphaeria aponina SAG 52.96 = DSM 107014</name>
    <dbReference type="NCBI Taxonomy" id="1521640"/>
    <lineage>
        <taxon>Bacteria</taxon>
        <taxon>Bacillati</taxon>
        <taxon>Cyanobacteriota</taxon>
        <taxon>Cyanophyceae</taxon>
        <taxon>Oscillatoriophycideae</taxon>
        <taxon>Chroococcales</taxon>
        <taxon>Gomphosphaeriaceae</taxon>
        <taxon>Gomphosphaeria</taxon>
    </lineage>
</organism>
<dbReference type="Gene3D" id="3.90.1570.10">
    <property type="entry name" value="tt1808, chain A"/>
    <property type="match status" value="1"/>
</dbReference>
<dbReference type="InterPro" id="IPR012296">
    <property type="entry name" value="Nuclease_put_TT1808"/>
</dbReference>
<comment type="caution">
    <text evidence="2">The sequence shown here is derived from an EMBL/GenBank/DDBJ whole genome shotgun (WGS) entry which is preliminary data.</text>
</comment>
<dbReference type="CDD" id="cd06260">
    <property type="entry name" value="DUF820-like"/>
    <property type="match status" value="1"/>
</dbReference>
<sequence length="206" mass="24229">MQTLTKETPKTETKKKYPVEEYLALEEKAEYKSEYRNGEIIKMAGGTTNHNEIVTNLCAHLKFALRKQNYRVFISDVRLGIPEYNIYTYPDVMIVAGEPIYQGKGTSTITNPILIIEVLSLSIQEYDRGQKFKYYPSLPQMQEYILIDQYQYGIEQFAKNEAGKWVLTEYENEKDMLKLESIAWEIPLIDIYERVNFELEYDQEKS</sequence>
<keyword evidence="2" id="KW-0255">Endonuclease</keyword>
<protein>
    <submittedName>
        <fullName evidence="2">Uma2 family endonuclease</fullName>
    </submittedName>
</protein>
<evidence type="ECO:0000259" key="1">
    <source>
        <dbReference type="Pfam" id="PF05685"/>
    </source>
</evidence>
<dbReference type="Pfam" id="PF05685">
    <property type="entry name" value="Uma2"/>
    <property type="match status" value="1"/>
</dbReference>
<dbReference type="SUPFAM" id="SSF52980">
    <property type="entry name" value="Restriction endonuclease-like"/>
    <property type="match status" value="1"/>
</dbReference>
<keyword evidence="2" id="KW-0378">Hydrolase</keyword>
<feature type="domain" description="Putative restriction endonuclease" evidence="1">
    <location>
        <begin position="19"/>
        <end position="182"/>
    </location>
</feature>
<proteinExistence type="predicted"/>
<dbReference type="AlphaFoldDB" id="A0A941JR82"/>
<name>A0A941JR82_9CHRO</name>
<gene>
    <name evidence="2" type="ORF">DSM107014_01325</name>
</gene>
<dbReference type="PANTHER" id="PTHR36558">
    <property type="entry name" value="GLR1098 PROTEIN"/>
    <property type="match status" value="1"/>
</dbReference>
<keyword evidence="2" id="KW-0540">Nuclease</keyword>
<reference evidence="2" key="1">
    <citation type="submission" date="2021-02" db="EMBL/GenBank/DDBJ databases">
        <title>Metagenome analyses of Stigonema ocellatum DSM 106950, Chlorogloea purpurea SAG 13.99 and Gomphosphaeria aponina DSM 107014.</title>
        <authorList>
            <person name="Marter P."/>
            <person name="Huang S."/>
        </authorList>
    </citation>
    <scope>NUCLEOTIDE SEQUENCE</scope>
    <source>
        <strain evidence="2">JP213</strain>
    </source>
</reference>
<dbReference type="InterPro" id="IPR008538">
    <property type="entry name" value="Uma2"/>
</dbReference>
<dbReference type="EMBL" id="JADQBC010000005">
    <property type="protein sequence ID" value="MBR8826541.1"/>
    <property type="molecule type" value="Genomic_DNA"/>
</dbReference>
<evidence type="ECO:0000313" key="2">
    <source>
        <dbReference type="EMBL" id="MBR8826541.1"/>
    </source>
</evidence>